<organism evidence="1 2">
    <name type="scientific">Cercophora newfieldiana</name>
    <dbReference type="NCBI Taxonomy" id="92897"/>
    <lineage>
        <taxon>Eukaryota</taxon>
        <taxon>Fungi</taxon>
        <taxon>Dikarya</taxon>
        <taxon>Ascomycota</taxon>
        <taxon>Pezizomycotina</taxon>
        <taxon>Sordariomycetes</taxon>
        <taxon>Sordariomycetidae</taxon>
        <taxon>Sordariales</taxon>
        <taxon>Lasiosphaeriaceae</taxon>
        <taxon>Cercophora</taxon>
    </lineage>
</organism>
<keyword evidence="2" id="KW-1185">Reference proteome</keyword>
<evidence type="ECO:0000313" key="1">
    <source>
        <dbReference type="EMBL" id="KAK0655008.1"/>
    </source>
</evidence>
<dbReference type="AlphaFoldDB" id="A0AA39YM45"/>
<dbReference type="EMBL" id="JAULSV010000001">
    <property type="protein sequence ID" value="KAK0655008.1"/>
    <property type="molecule type" value="Genomic_DNA"/>
</dbReference>
<accession>A0AA39YM45</accession>
<dbReference type="Proteomes" id="UP001174936">
    <property type="component" value="Unassembled WGS sequence"/>
</dbReference>
<proteinExistence type="predicted"/>
<reference evidence="1" key="1">
    <citation type="submission" date="2023-06" db="EMBL/GenBank/DDBJ databases">
        <title>Genome-scale phylogeny and comparative genomics of the fungal order Sordariales.</title>
        <authorList>
            <consortium name="Lawrence Berkeley National Laboratory"/>
            <person name="Hensen N."/>
            <person name="Bonometti L."/>
            <person name="Westerberg I."/>
            <person name="Brannstrom I.O."/>
            <person name="Guillou S."/>
            <person name="Cros-Aarteil S."/>
            <person name="Calhoun S."/>
            <person name="Haridas S."/>
            <person name="Kuo A."/>
            <person name="Mondo S."/>
            <person name="Pangilinan J."/>
            <person name="Riley R."/>
            <person name="Labutti K."/>
            <person name="Andreopoulos B."/>
            <person name="Lipzen A."/>
            <person name="Chen C."/>
            <person name="Yanf M."/>
            <person name="Daum C."/>
            <person name="Ng V."/>
            <person name="Clum A."/>
            <person name="Steindorff A."/>
            <person name="Ohm R."/>
            <person name="Martin F."/>
            <person name="Silar P."/>
            <person name="Natvig D."/>
            <person name="Lalanne C."/>
            <person name="Gautier V."/>
            <person name="Ament-Velasquez S.L."/>
            <person name="Kruys A."/>
            <person name="Hutchinson M.I."/>
            <person name="Powell A.J."/>
            <person name="Barry K."/>
            <person name="Miller A.N."/>
            <person name="Grigoriev I.V."/>
            <person name="Debuchy R."/>
            <person name="Gladieux P."/>
            <person name="Thoren M.H."/>
            <person name="Johannesson H."/>
        </authorList>
    </citation>
    <scope>NUCLEOTIDE SEQUENCE</scope>
    <source>
        <strain evidence="1">SMH2532-1</strain>
    </source>
</reference>
<name>A0AA39YM45_9PEZI</name>
<evidence type="ECO:0000313" key="2">
    <source>
        <dbReference type="Proteomes" id="UP001174936"/>
    </source>
</evidence>
<protein>
    <submittedName>
        <fullName evidence="1">Uncharacterized protein</fullName>
    </submittedName>
</protein>
<sequence>MTCNGCRRFSSEDPTNISFPGHFLYGHGLPRPTIQRNKPQLEGNLEDFFETPSSRLLLRILRDIIRYHHPCINTILTTRFLIAPHPPSYETFKGIVDDLIPLVSNPDAPPRDITLPSTTPESEFTTPIDPVARLDANVKIVVLSWLFHQYFGPAACPYLNVPRFYHFPNMILALEAMKDLARLVDALLGIIRHMATRPLLHDEDEAGIVNLSDEDCMSMEVPRLKMRVEMAGFYRGVAFDERGEI</sequence>
<gene>
    <name evidence="1" type="ORF">B0T16DRAFT_383985</name>
</gene>
<comment type="caution">
    <text evidence="1">The sequence shown here is derived from an EMBL/GenBank/DDBJ whole genome shotgun (WGS) entry which is preliminary data.</text>
</comment>